<dbReference type="EMBL" id="CP031357">
    <property type="protein sequence ID" value="AXK43025.1"/>
    <property type="molecule type" value="Genomic_DNA"/>
</dbReference>
<keyword evidence="3" id="KW-1185">Reference proteome</keyword>
<evidence type="ECO:0000313" key="3">
    <source>
        <dbReference type="Proteomes" id="UP000254508"/>
    </source>
</evidence>
<organism evidence="2 3">
    <name type="scientific">Erythrobacter aureus</name>
    <dbReference type="NCBI Taxonomy" id="2182384"/>
    <lineage>
        <taxon>Bacteria</taxon>
        <taxon>Pseudomonadati</taxon>
        <taxon>Pseudomonadota</taxon>
        <taxon>Alphaproteobacteria</taxon>
        <taxon>Sphingomonadales</taxon>
        <taxon>Erythrobacteraceae</taxon>
        <taxon>Erythrobacter/Porphyrobacter group</taxon>
        <taxon>Erythrobacter</taxon>
    </lineage>
</organism>
<evidence type="ECO:0000256" key="1">
    <source>
        <dbReference type="SAM" id="Phobius"/>
    </source>
</evidence>
<accession>A0A345YGH3</accession>
<dbReference type="Proteomes" id="UP000254508">
    <property type="component" value="Chromosome"/>
</dbReference>
<keyword evidence="1" id="KW-0812">Transmembrane</keyword>
<dbReference type="OrthoDB" id="7605495at2"/>
<dbReference type="AlphaFoldDB" id="A0A345YGH3"/>
<reference evidence="3" key="1">
    <citation type="submission" date="2018-07" db="EMBL/GenBank/DDBJ databases">
        <title>Genome sequence of Erythrobacter strain YH-07, an antagonistic bacterium isolated from Yellow Sea.</title>
        <authorList>
            <person name="Tang T."/>
            <person name="Liu Q."/>
            <person name="Sun X."/>
        </authorList>
    </citation>
    <scope>NUCLEOTIDE SEQUENCE [LARGE SCALE GENOMIC DNA]</scope>
    <source>
        <strain evidence="3">YH-07</strain>
    </source>
</reference>
<name>A0A345YGH3_9SPHN</name>
<evidence type="ECO:0000313" key="2">
    <source>
        <dbReference type="EMBL" id="AXK43025.1"/>
    </source>
</evidence>
<keyword evidence="1" id="KW-0472">Membrane</keyword>
<feature type="transmembrane region" description="Helical" evidence="1">
    <location>
        <begin position="61"/>
        <end position="88"/>
    </location>
</feature>
<sequence length="102" mass="11317">MMAFLLPLLLAISWVREELRMVEPRTRFGFGIAAFLGSAATLFVVFSLLPEPAAIEGDLLLMMLLMGGISIFAGGFVLSIVLISSAVWQAFKRWKFYRSNVS</sequence>
<feature type="transmembrane region" description="Helical" evidence="1">
    <location>
        <begin position="30"/>
        <end position="49"/>
    </location>
</feature>
<keyword evidence="1" id="KW-1133">Transmembrane helix</keyword>
<proteinExistence type="predicted"/>
<dbReference type="KEGG" id="err:DVR09_12470"/>
<protein>
    <submittedName>
        <fullName evidence="2">Uncharacterized protein</fullName>
    </submittedName>
</protein>
<gene>
    <name evidence="2" type="ORF">DVR09_12470</name>
</gene>